<keyword evidence="3" id="KW-0813">Transport</keyword>
<evidence type="ECO:0000259" key="11">
    <source>
        <dbReference type="PROSITE" id="PS50850"/>
    </source>
</evidence>
<gene>
    <name evidence="12" type="ORF">LWC34_04420</name>
</gene>
<accession>A0ABS8Z673</accession>
<feature type="transmembrane region" description="Helical" evidence="10">
    <location>
        <begin position="149"/>
        <end position="172"/>
    </location>
</feature>
<evidence type="ECO:0000256" key="1">
    <source>
        <dbReference type="ARBA" id="ARBA00004651"/>
    </source>
</evidence>
<dbReference type="CDD" id="cd17367">
    <property type="entry name" value="MFS_KgtP"/>
    <property type="match status" value="1"/>
</dbReference>
<comment type="similarity">
    <text evidence="2">Belongs to the major facilitator superfamily. Metabolite:H+ Symporter (MHS) family (TC 2.A.1.6) family.</text>
</comment>
<sequence>MSHQQGDEVSLNVVRGVLGNLVEWYDWFVYASFSIYFAASFFPAGNLTAQLLSTAVVFAVGFLMRPLGGWLLGRYADRFGRRSALTLSVTLMSVGSLAIAVTPGYQTIGVLAPIILVLARLTQGLSVGGEFGSSAAYLSEIAPAGRRGFYSSFQYVSITLGQLAALFVMIIMQAWLTEQQMSDWGWRVPFAIGAIGGLIVMYLRRTMTESRYFEEETASRSTDRGRGGLSTLLTGYWRRLIAVFGLAIGGTVAFYTFTTYLQKYMVNTAGIAKSTVSVIGFAALFLFMLMQPVVGALSDRWGRKPIMLGFSISGMVLTVPIMTILGTTRNPWIAFLLMTTGLTFLTGYTALAAIIKAEMFPTSVRALGVGLPHALVAATFGGMAEPIALALKQIGHESLFFWWVTGCIALTFIAAVVVSEPSRNSALDTHPSFSDSPVGLTPEKHGKPQR</sequence>
<dbReference type="Proteomes" id="UP001521150">
    <property type="component" value="Unassembled WGS sequence"/>
</dbReference>
<dbReference type="PANTHER" id="PTHR43528:SF5">
    <property type="entry name" value="PROLINE_BETAINE TRANSPORTER"/>
    <property type="match status" value="1"/>
</dbReference>
<keyword evidence="7 10" id="KW-1133">Transmembrane helix</keyword>
<feature type="transmembrane region" description="Helical" evidence="10">
    <location>
        <begin position="332"/>
        <end position="355"/>
    </location>
</feature>
<evidence type="ECO:0000256" key="6">
    <source>
        <dbReference type="ARBA" id="ARBA00022847"/>
    </source>
</evidence>
<evidence type="ECO:0000313" key="13">
    <source>
        <dbReference type="Proteomes" id="UP001521150"/>
    </source>
</evidence>
<dbReference type="EMBL" id="JAJVCN010000001">
    <property type="protein sequence ID" value="MCE7002073.1"/>
    <property type="molecule type" value="Genomic_DNA"/>
</dbReference>
<evidence type="ECO:0000256" key="5">
    <source>
        <dbReference type="ARBA" id="ARBA00022692"/>
    </source>
</evidence>
<evidence type="ECO:0000256" key="9">
    <source>
        <dbReference type="SAM" id="MobiDB-lite"/>
    </source>
</evidence>
<keyword evidence="5 10" id="KW-0812">Transmembrane</keyword>
<keyword evidence="4" id="KW-1003">Cell membrane</keyword>
<name>A0ABS8Z673_9PSEU</name>
<feature type="transmembrane region" description="Helical" evidence="10">
    <location>
        <begin position="27"/>
        <end position="45"/>
    </location>
</feature>
<comment type="caution">
    <text evidence="12">The sequence shown here is derived from an EMBL/GenBank/DDBJ whole genome shotgun (WGS) entry which is preliminary data.</text>
</comment>
<evidence type="ECO:0000313" key="12">
    <source>
        <dbReference type="EMBL" id="MCE7002073.1"/>
    </source>
</evidence>
<feature type="transmembrane region" description="Helical" evidence="10">
    <location>
        <begin position="108"/>
        <end position="128"/>
    </location>
</feature>
<dbReference type="Gene3D" id="1.20.1250.20">
    <property type="entry name" value="MFS general substrate transporter like domains"/>
    <property type="match status" value="1"/>
</dbReference>
<keyword evidence="13" id="KW-1185">Reference proteome</keyword>
<proteinExistence type="inferred from homology"/>
<evidence type="ECO:0000256" key="2">
    <source>
        <dbReference type="ARBA" id="ARBA00008240"/>
    </source>
</evidence>
<dbReference type="InterPro" id="IPR051084">
    <property type="entry name" value="H+-coupled_symporters"/>
</dbReference>
<organism evidence="12 13">
    <name type="scientific">Kibdelosporangium philippinense</name>
    <dbReference type="NCBI Taxonomy" id="211113"/>
    <lineage>
        <taxon>Bacteria</taxon>
        <taxon>Bacillati</taxon>
        <taxon>Actinomycetota</taxon>
        <taxon>Actinomycetes</taxon>
        <taxon>Pseudonocardiales</taxon>
        <taxon>Pseudonocardiaceae</taxon>
        <taxon>Kibdelosporangium</taxon>
    </lineage>
</organism>
<feature type="transmembrane region" description="Helical" evidence="10">
    <location>
        <begin position="306"/>
        <end position="326"/>
    </location>
</feature>
<comment type="subcellular location">
    <subcellularLocation>
        <location evidence="1">Cell membrane</location>
        <topology evidence="1">Multi-pass membrane protein</topology>
    </subcellularLocation>
</comment>
<evidence type="ECO:0000256" key="3">
    <source>
        <dbReference type="ARBA" id="ARBA00022448"/>
    </source>
</evidence>
<feature type="transmembrane region" description="Helical" evidence="10">
    <location>
        <begin position="400"/>
        <end position="418"/>
    </location>
</feature>
<feature type="transmembrane region" description="Helical" evidence="10">
    <location>
        <begin position="367"/>
        <end position="388"/>
    </location>
</feature>
<dbReference type="Pfam" id="PF07690">
    <property type="entry name" value="MFS_1"/>
    <property type="match status" value="1"/>
</dbReference>
<feature type="transmembrane region" description="Helical" evidence="10">
    <location>
        <begin position="240"/>
        <end position="262"/>
    </location>
</feature>
<feature type="transmembrane region" description="Helical" evidence="10">
    <location>
        <begin position="274"/>
        <end position="294"/>
    </location>
</feature>
<feature type="transmembrane region" description="Helical" evidence="10">
    <location>
        <begin position="184"/>
        <end position="203"/>
    </location>
</feature>
<feature type="transmembrane region" description="Helical" evidence="10">
    <location>
        <begin position="51"/>
        <end position="72"/>
    </location>
</feature>
<evidence type="ECO:0000256" key="4">
    <source>
        <dbReference type="ARBA" id="ARBA00022475"/>
    </source>
</evidence>
<feature type="domain" description="Major facilitator superfamily (MFS) profile" evidence="11">
    <location>
        <begin position="12"/>
        <end position="423"/>
    </location>
</feature>
<dbReference type="InterPro" id="IPR020846">
    <property type="entry name" value="MFS_dom"/>
</dbReference>
<dbReference type="RefSeq" id="WP_233723111.1">
    <property type="nucleotide sequence ID" value="NZ_JAJVCN010000001.1"/>
</dbReference>
<evidence type="ECO:0000256" key="8">
    <source>
        <dbReference type="ARBA" id="ARBA00023136"/>
    </source>
</evidence>
<dbReference type="InterPro" id="IPR036259">
    <property type="entry name" value="MFS_trans_sf"/>
</dbReference>
<dbReference type="PROSITE" id="PS50850">
    <property type="entry name" value="MFS"/>
    <property type="match status" value="1"/>
</dbReference>
<feature type="region of interest" description="Disordered" evidence="9">
    <location>
        <begin position="427"/>
        <end position="450"/>
    </location>
</feature>
<evidence type="ECO:0000256" key="7">
    <source>
        <dbReference type="ARBA" id="ARBA00022989"/>
    </source>
</evidence>
<reference evidence="12 13" key="1">
    <citation type="submission" date="2021-12" db="EMBL/GenBank/DDBJ databases">
        <title>Genome sequence of Kibdelosporangium philippinense ATCC 49844.</title>
        <authorList>
            <person name="Fedorov E.A."/>
            <person name="Omeragic M."/>
            <person name="Shalygina K.F."/>
            <person name="Maclea K.S."/>
        </authorList>
    </citation>
    <scope>NUCLEOTIDE SEQUENCE [LARGE SCALE GENOMIC DNA]</scope>
    <source>
        <strain evidence="12 13">ATCC 49844</strain>
    </source>
</reference>
<evidence type="ECO:0000256" key="10">
    <source>
        <dbReference type="SAM" id="Phobius"/>
    </source>
</evidence>
<dbReference type="InterPro" id="IPR011701">
    <property type="entry name" value="MFS"/>
</dbReference>
<dbReference type="PROSITE" id="PS00216">
    <property type="entry name" value="SUGAR_TRANSPORT_1"/>
    <property type="match status" value="2"/>
</dbReference>
<dbReference type="InterPro" id="IPR005829">
    <property type="entry name" value="Sugar_transporter_CS"/>
</dbReference>
<dbReference type="PANTHER" id="PTHR43528">
    <property type="entry name" value="ALPHA-KETOGLUTARATE PERMEASE"/>
    <property type="match status" value="1"/>
</dbReference>
<protein>
    <submittedName>
        <fullName evidence="12">MFS transporter</fullName>
    </submittedName>
</protein>
<dbReference type="SUPFAM" id="SSF103473">
    <property type="entry name" value="MFS general substrate transporter"/>
    <property type="match status" value="1"/>
</dbReference>
<keyword evidence="6" id="KW-0769">Symport</keyword>
<keyword evidence="8 10" id="KW-0472">Membrane</keyword>